<dbReference type="GeneID" id="8108197"/>
<dbReference type="PANTHER" id="PTHR43477">
    <property type="entry name" value="DIHYDROANTICAPSIN 7-DEHYDROGENASE"/>
    <property type="match status" value="1"/>
</dbReference>
<dbReference type="PRINTS" id="PR00081">
    <property type="entry name" value="GDHRDH"/>
</dbReference>
<proteinExistence type="inferred from homology"/>
<evidence type="ECO:0000256" key="2">
    <source>
        <dbReference type="ARBA" id="ARBA00022857"/>
    </source>
</evidence>
<name>B8MG95_TALSN</name>
<organism evidence="4 5">
    <name type="scientific">Talaromyces stipitatus (strain ATCC 10500 / CBS 375.48 / QM 6759 / NRRL 1006)</name>
    <name type="common">Penicillium stipitatum</name>
    <dbReference type="NCBI Taxonomy" id="441959"/>
    <lineage>
        <taxon>Eukaryota</taxon>
        <taxon>Fungi</taxon>
        <taxon>Dikarya</taxon>
        <taxon>Ascomycota</taxon>
        <taxon>Pezizomycotina</taxon>
        <taxon>Eurotiomycetes</taxon>
        <taxon>Eurotiomycetidae</taxon>
        <taxon>Eurotiales</taxon>
        <taxon>Trichocomaceae</taxon>
        <taxon>Talaromyces</taxon>
        <taxon>Talaromyces sect. Talaromyces</taxon>
    </lineage>
</organism>
<dbReference type="HOGENOM" id="CLU_010194_15_2_1"/>
<dbReference type="eggNOG" id="KOG0725">
    <property type="taxonomic scope" value="Eukaryota"/>
</dbReference>
<comment type="similarity">
    <text evidence="1">Belongs to the short-chain dehydrogenases/reductases (SDR) family.</text>
</comment>
<accession>B8MG95</accession>
<reference evidence="5" key="1">
    <citation type="journal article" date="2015" name="Genome Announc.">
        <title>Genome sequence of the AIDS-associated pathogen Penicillium marneffei (ATCC18224) and its near taxonomic relative Talaromyces stipitatus (ATCC10500).</title>
        <authorList>
            <person name="Nierman W.C."/>
            <person name="Fedorova-Abrams N.D."/>
            <person name="Andrianopoulos A."/>
        </authorList>
    </citation>
    <scope>NUCLEOTIDE SEQUENCE [LARGE SCALE GENOMIC DNA]</scope>
    <source>
        <strain evidence="5">ATCC 10500 / CBS 375.48 / QM 6759 / NRRL 1006</strain>
    </source>
</reference>
<dbReference type="Gene3D" id="3.40.50.720">
    <property type="entry name" value="NAD(P)-binding Rossmann-like Domain"/>
    <property type="match status" value="1"/>
</dbReference>
<protein>
    <submittedName>
        <fullName evidence="4">Short-chain dehydrogenases/reductase, putative</fullName>
    </submittedName>
</protein>
<evidence type="ECO:0000256" key="3">
    <source>
        <dbReference type="ARBA" id="ARBA00023002"/>
    </source>
</evidence>
<keyword evidence="5" id="KW-1185">Reference proteome</keyword>
<evidence type="ECO:0000313" key="4">
    <source>
        <dbReference type="EMBL" id="EED16215.1"/>
    </source>
</evidence>
<dbReference type="Pfam" id="PF23441">
    <property type="entry name" value="SDR"/>
    <property type="match status" value="2"/>
</dbReference>
<dbReference type="OrthoDB" id="294295at2759"/>
<evidence type="ECO:0000256" key="1">
    <source>
        <dbReference type="ARBA" id="ARBA00006484"/>
    </source>
</evidence>
<dbReference type="InterPro" id="IPR057571">
    <property type="entry name" value="SDR_PhqE-like"/>
</dbReference>
<keyword evidence="2" id="KW-0521">NADP</keyword>
<dbReference type="RefSeq" id="XP_002483449.1">
    <property type="nucleotide sequence ID" value="XM_002483404.1"/>
</dbReference>
<dbReference type="EMBL" id="EQ962656">
    <property type="protein sequence ID" value="EED16215.1"/>
    <property type="molecule type" value="Genomic_DNA"/>
</dbReference>
<gene>
    <name evidence="4" type="ORF">TSTA_013210</name>
</gene>
<evidence type="ECO:0000313" key="5">
    <source>
        <dbReference type="Proteomes" id="UP000001745"/>
    </source>
</evidence>
<dbReference type="PhylomeDB" id="B8MG95"/>
<dbReference type="OMA" id="HTVLYLM"/>
<sequence length="222" mass="24158">MHKEFKWVNKLSGARLFIIGGTSGIGFGVAEASVEHGVSSRILSSSPKTRLEEANSKLNESYPNSSTDITARIVDHIVFTAGVALALKPFGEVDFESMKQTGTVRFFGALLVARYGHKNHAPSHKSSIILTSSVSSKKPISGWTVTRSYLSGLHGTMRGLAYDLKPIRVSLVTPGGVDTEMWNILDQKSRVTLIKGLKRQTTTGHVGTVESVAEAYLYRLNH</sequence>
<dbReference type="InParanoid" id="B8MG95"/>
<dbReference type="STRING" id="441959.B8MG95"/>
<dbReference type="SUPFAM" id="SSF51735">
    <property type="entry name" value="NAD(P)-binding Rossmann-fold domains"/>
    <property type="match status" value="1"/>
</dbReference>
<dbReference type="InterPro" id="IPR002347">
    <property type="entry name" value="SDR_fam"/>
</dbReference>
<dbReference type="Proteomes" id="UP000001745">
    <property type="component" value="Unassembled WGS sequence"/>
</dbReference>
<dbReference type="AlphaFoldDB" id="B8MG95"/>
<keyword evidence="3" id="KW-0560">Oxidoreductase</keyword>
<dbReference type="InterPro" id="IPR051122">
    <property type="entry name" value="SDR_DHRS6-like"/>
</dbReference>
<dbReference type="CDD" id="cd05233">
    <property type="entry name" value="SDR_c"/>
    <property type="match status" value="1"/>
</dbReference>
<dbReference type="VEuPathDB" id="FungiDB:TSTA_013210"/>
<dbReference type="GO" id="GO:0016491">
    <property type="term" value="F:oxidoreductase activity"/>
    <property type="evidence" value="ECO:0007669"/>
    <property type="project" value="UniProtKB-KW"/>
</dbReference>
<dbReference type="InterPro" id="IPR036291">
    <property type="entry name" value="NAD(P)-bd_dom_sf"/>
</dbReference>
<dbReference type="PANTHER" id="PTHR43477:SF1">
    <property type="entry name" value="DIHYDROANTICAPSIN 7-DEHYDROGENASE"/>
    <property type="match status" value="1"/>
</dbReference>